<reference evidence="1 2" key="1">
    <citation type="journal article" date="2020" name="Cell">
        <title>Large-Scale Comparative Analyses of Tick Genomes Elucidate Their Genetic Diversity and Vector Capacities.</title>
        <authorList>
            <consortium name="Tick Genome and Microbiome Consortium (TIGMIC)"/>
            <person name="Jia N."/>
            <person name="Wang J."/>
            <person name="Shi W."/>
            <person name="Du L."/>
            <person name="Sun Y."/>
            <person name="Zhan W."/>
            <person name="Jiang J.F."/>
            <person name="Wang Q."/>
            <person name="Zhang B."/>
            <person name="Ji P."/>
            <person name="Bell-Sakyi L."/>
            <person name="Cui X.M."/>
            <person name="Yuan T.T."/>
            <person name="Jiang B.G."/>
            <person name="Yang W.F."/>
            <person name="Lam T.T."/>
            <person name="Chang Q.C."/>
            <person name="Ding S.J."/>
            <person name="Wang X.J."/>
            <person name="Zhu J.G."/>
            <person name="Ruan X.D."/>
            <person name="Zhao L."/>
            <person name="Wei J.T."/>
            <person name="Ye R.Z."/>
            <person name="Que T.C."/>
            <person name="Du C.H."/>
            <person name="Zhou Y.H."/>
            <person name="Cheng J.X."/>
            <person name="Dai P.F."/>
            <person name="Guo W.B."/>
            <person name="Han X.H."/>
            <person name="Huang E.J."/>
            <person name="Li L.F."/>
            <person name="Wei W."/>
            <person name="Gao Y.C."/>
            <person name="Liu J.Z."/>
            <person name="Shao H.Z."/>
            <person name="Wang X."/>
            <person name="Wang C.C."/>
            <person name="Yang T.C."/>
            <person name="Huo Q.B."/>
            <person name="Li W."/>
            <person name="Chen H.Y."/>
            <person name="Chen S.E."/>
            <person name="Zhou L.G."/>
            <person name="Ni X.B."/>
            <person name="Tian J.H."/>
            <person name="Sheng Y."/>
            <person name="Liu T."/>
            <person name="Pan Y.S."/>
            <person name="Xia L.Y."/>
            <person name="Li J."/>
            <person name="Zhao F."/>
            <person name="Cao W.C."/>
        </authorList>
    </citation>
    <scope>NUCLEOTIDE SEQUENCE [LARGE SCALE GENOMIC DNA]</scope>
    <source>
        <strain evidence="1">Iper-2018</strain>
    </source>
</reference>
<dbReference type="EMBL" id="JABSTQ010009365">
    <property type="protein sequence ID" value="KAG0429968.1"/>
    <property type="molecule type" value="Genomic_DNA"/>
</dbReference>
<evidence type="ECO:0000313" key="2">
    <source>
        <dbReference type="Proteomes" id="UP000805193"/>
    </source>
</evidence>
<accession>A0AC60Q7X2</accession>
<organism evidence="1 2">
    <name type="scientific">Ixodes persulcatus</name>
    <name type="common">Taiga tick</name>
    <dbReference type="NCBI Taxonomy" id="34615"/>
    <lineage>
        <taxon>Eukaryota</taxon>
        <taxon>Metazoa</taxon>
        <taxon>Ecdysozoa</taxon>
        <taxon>Arthropoda</taxon>
        <taxon>Chelicerata</taxon>
        <taxon>Arachnida</taxon>
        <taxon>Acari</taxon>
        <taxon>Parasitiformes</taxon>
        <taxon>Ixodida</taxon>
        <taxon>Ixodoidea</taxon>
        <taxon>Ixodidae</taxon>
        <taxon>Ixodinae</taxon>
        <taxon>Ixodes</taxon>
    </lineage>
</organism>
<sequence length="425" mass="46148">MPATFRSKPSPFKFGGRKRFSKRRGSGRPPKEDDGSASSPIPSAPPSPSALESPIASLPPAERHPEPSASASSLPVTEISSEDDLTAIERKIAMMQRKAPAKYSEPNEPDDPEKQLGLTEGEELDGYRLLGVSCIEALVSALLCPECAGSSLKLSETGKGVLLAFVVSCPTCGEVERAPHSVNIGLEALKKAKKGLGGKGKLTNLKMKQLTNYYACSLKDNAPDVTAMQRGVFASLLHSYSTDEEPRHVGCPTGTDSWCHYNRSKALEAAGEPPAFRPHKPAFSKEIAREMVPLYNRLSQRDLLERCSRMKTQNNNESFNALVWKRCPKVEFASLKTVECAVALAVLEFNLGPRGIEEALLEMGIQPGSYQASYGERATKIKVAKAQVKALESSKMSHKKRKMEAVAKAQRDRAEEGVTYAPGAF</sequence>
<gene>
    <name evidence="1" type="ORF">HPB47_023130</name>
</gene>
<keyword evidence="2" id="KW-1185">Reference proteome</keyword>
<evidence type="ECO:0000313" key="1">
    <source>
        <dbReference type="EMBL" id="KAG0429968.1"/>
    </source>
</evidence>
<proteinExistence type="predicted"/>
<dbReference type="Proteomes" id="UP000805193">
    <property type="component" value="Unassembled WGS sequence"/>
</dbReference>
<name>A0AC60Q7X2_IXOPE</name>
<comment type="caution">
    <text evidence="1">The sequence shown here is derived from an EMBL/GenBank/DDBJ whole genome shotgun (WGS) entry which is preliminary data.</text>
</comment>
<protein>
    <submittedName>
        <fullName evidence="1">Uncharacterized protein</fullName>
    </submittedName>
</protein>